<proteinExistence type="predicted"/>
<reference evidence="2 3" key="1">
    <citation type="submission" date="2025-05" db="UniProtKB">
        <authorList>
            <consortium name="RefSeq"/>
        </authorList>
    </citation>
    <scope>NUCLEOTIDE SEQUENCE [LARGE SCALE GENOMIC DNA]</scope>
    <source>
        <tissue evidence="3 4">Adult</tissue>
    </source>
</reference>
<evidence type="ECO:0000256" key="1">
    <source>
        <dbReference type="SAM" id="MobiDB-lite"/>
    </source>
</evidence>
<dbReference type="RefSeq" id="XP_049304036.1">
    <property type="nucleotide sequence ID" value="XM_049448079.1"/>
</dbReference>
<feature type="region of interest" description="Disordered" evidence="1">
    <location>
        <begin position="1"/>
        <end position="73"/>
    </location>
</feature>
<keyword evidence="2" id="KW-1185">Reference proteome</keyword>
<dbReference type="GeneID" id="109579259"/>
<evidence type="ECO:0000313" key="2">
    <source>
        <dbReference type="Proteomes" id="UP001652620"/>
    </source>
</evidence>
<dbReference type="Proteomes" id="UP001652620">
    <property type="component" value="Chromosome 2"/>
</dbReference>
<feature type="compositionally biased region" description="Polar residues" evidence="1">
    <location>
        <begin position="34"/>
        <end position="48"/>
    </location>
</feature>
<evidence type="ECO:0000313" key="3">
    <source>
        <dbReference type="RefSeq" id="XP_049304035.1"/>
    </source>
</evidence>
<accession>A0ABM3J481</accession>
<dbReference type="RefSeq" id="XP_049304035.1">
    <property type="nucleotide sequence ID" value="XM_049448078.1"/>
</dbReference>
<sequence>MSRVNSPTNNSGSSSETSEVQSFEDNKTFAESPVSKNLIAQNRTSRSPKSIKEFGSYQSGDKEGETKRPPWRAVSVSTLPKPDKNAILKAKLLDASRRLRAGKSSIGLQTYLEPTKLLRDVNLGIQKDLLLFKDTEIQTDGFYTKKTNNGETFILTYSVAQITDDVRVSNEATQTLLPRIPGDIFLNTYLANYGKINELKDRNVIEKNAVGADYAKRNKKLHYKSDDSMDSGLEKSVPNNEIDIKELRKISFRPNLQQPTLLSWNFEYGDLAADNNSQKFVPYAIQANHSPRSFISPQQESSSYYIGKDCELFLLSIDELLQEINRLVDIIEDNTSANRYYNKSTTESVHFKHKPLFIPSEKWLPIIIKEEKQLEDMMKEINI</sequence>
<organism evidence="2 3">
    <name type="scientific">Bactrocera dorsalis</name>
    <name type="common">Oriental fruit fly</name>
    <name type="synonym">Dacus dorsalis</name>
    <dbReference type="NCBI Taxonomy" id="27457"/>
    <lineage>
        <taxon>Eukaryota</taxon>
        <taxon>Metazoa</taxon>
        <taxon>Ecdysozoa</taxon>
        <taxon>Arthropoda</taxon>
        <taxon>Hexapoda</taxon>
        <taxon>Insecta</taxon>
        <taxon>Pterygota</taxon>
        <taxon>Neoptera</taxon>
        <taxon>Endopterygota</taxon>
        <taxon>Diptera</taxon>
        <taxon>Brachycera</taxon>
        <taxon>Muscomorpha</taxon>
        <taxon>Tephritoidea</taxon>
        <taxon>Tephritidae</taxon>
        <taxon>Bactrocera</taxon>
        <taxon>Bactrocera</taxon>
    </lineage>
</organism>
<gene>
    <name evidence="3 4" type="primary">LOC109579259</name>
</gene>
<name>A0ABM3J481_BACDO</name>
<evidence type="ECO:0000313" key="4">
    <source>
        <dbReference type="RefSeq" id="XP_049304036.1"/>
    </source>
</evidence>
<protein>
    <submittedName>
        <fullName evidence="3 4">Uncharacterized protein LOC109579259</fullName>
    </submittedName>
</protein>
<feature type="compositionally biased region" description="Low complexity" evidence="1">
    <location>
        <begin position="1"/>
        <end position="21"/>
    </location>
</feature>